<dbReference type="SMART" id="SM00248">
    <property type="entry name" value="ANK"/>
    <property type="match status" value="2"/>
</dbReference>
<dbReference type="Proteomes" id="UP000001542">
    <property type="component" value="Unassembled WGS sequence"/>
</dbReference>
<feature type="domain" description="DUF3447" evidence="2">
    <location>
        <begin position="1"/>
        <end position="54"/>
    </location>
</feature>
<feature type="repeat" description="ANK" evidence="1">
    <location>
        <begin position="120"/>
        <end position="152"/>
    </location>
</feature>
<evidence type="ECO:0000259" key="2">
    <source>
        <dbReference type="Pfam" id="PF11929"/>
    </source>
</evidence>
<dbReference type="KEGG" id="tva:4745663"/>
<organism evidence="3 4">
    <name type="scientific">Trichomonas vaginalis (strain ATCC PRA-98 / G3)</name>
    <dbReference type="NCBI Taxonomy" id="412133"/>
    <lineage>
        <taxon>Eukaryota</taxon>
        <taxon>Metamonada</taxon>
        <taxon>Parabasalia</taxon>
        <taxon>Trichomonadida</taxon>
        <taxon>Trichomonadidae</taxon>
        <taxon>Trichomonas</taxon>
    </lineage>
</organism>
<sequence>MSECLKYEKPTDKCMVYAQISHNIDFVTYLMNEHKIEIDLDCCGEYNNLESFLVHVDKFNDIKECLRYSAIFDIPSLCEYFFSLGAIYNINVLAMAVSHNSIEVVKFLLSNYLNLSDIWLRDSALHEAIFNNSNEIVELLLSRCANINEKVKEG</sequence>
<dbReference type="InterPro" id="IPR036770">
    <property type="entry name" value="Ankyrin_rpt-contain_sf"/>
</dbReference>
<gene>
    <name evidence="3" type="ORF">TVAG_187330</name>
</gene>
<dbReference type="SUPFAM" id="SSF48403">
    <property type="entry name" value="Ankyrin repeat"/>
    <property type="match status" value="1"/>
</dbReference>
<dbReference type="InParanoid" id="A2G4A7"/>
<reference evidence="3" key="2">
    <citation type="journal article" date="2007" name="Science">
        <title>Draft genome sequence of the sexually transmitted pathogen Trichomonas vaginalis.</title>
        <authorList>
            <person name="Carlton J.M."/>
            <person name="Hirt R.P."/>
            <person name="Silva J.C."/>
            <person name="Delcher A.L."/>
            <person name="Schatz M."/>
            <person name="Zhao Q."/>
            <person name="Wortman J.R."/>
            <person name="Bidwell S.L."/>
            <person name="Alsmark U.C.M."/>
            <person name="Besteiro S."/>
            <person name="Sicheritz-Ponten T."/>
            <person name="Noel C.J."/>
            <person name="Dacks J.B."/>
            <person name="Foster P.G."/>
            <person name="Simillion C."/>
            <person name="Van de Peer Y."/>
            <person name="Miranda-Saavedra D."/>
            <person name="Barton G.J."/>
            <person name="Westrop G.D."/>
            <person name="Mueller S."/>
            <person name="Dessi D."/>
            <person name="Fiori P.L."/>
            <person name="Ren Q."/>
            <person name="Paulsen I."/>
            <person name="Zhang H."/>
            <person name="Bastida-Corcuera F.D."/>
            <person name="Simoes-Barbosa A."/>
            <person name="Brown M.T."/>
            <person name="Hayes R.D."/>
            <person name="Mukherjee M."/>
            <person name="Okumura C.Y."/>
            <person name="Schneider R."/>
            <person name="Smith A.J."/>
            <person name="Vanacova S."/>
            <person name="Villalvazo M."/>
            <person name="Haas B.J."/>
            <person name="Pertea M."/>
            <person name="Feldblyum T.V."/>
            <person name="Utterback T.R."/>
            <person name="Shu C.L."/>
            <person name="Osoegawa K."/>
            <person name="de Jong P.J."/>
            <person name="Hrdy I."/>
            <person name="Horvathova L."/>
            <person name="Zubacova Z."/>
            <person name="Dolezal P."/>
            <person name="Malik S.B."/>
            <person name="Logsdon J.M. Jr."/>
            <person name="Henze K."/>
            <person name="Gupta A."/>
            <person name="Wang C.C."/>
            <person name="Dunne R.L."/>
            <person name="Upcroft J.A."/>
            <person name="Upcroft P."/>
            <person name="White O."/>
            <person name="Salzberg S.L."/>
            <person name="Tang P."/>
            <person name="Chiu C.-H."/>
            <person name="Lee Y.-S."/>
            <person name="Embley T.M."/>
            <person name="Coombs G.H."/>
            <person name="Mottram J.C."/>
            <person name="Tachezy J."/>
            <person name="Fraser-Liggett C.M."/>
            <person name="Johnson P.J."/>
        </authorList>
    </citation>
    <scope>NUCLEOTIDE SEQUENCE [LARGE SCALE GENOMIC DNA]</scope>
    <source>
        <strain evidence="3">G3</strain>
    </source>
</reference>
<dbReference type="PROSITE" id="PS50088">
    <property type="entry name" value="ANK_REPEAT"/>
    <property type="match status" value="1"/>
</dbReference>
<dbReference type="EMBL" id="DS114367">
    <property type="protein sequence ID" value="EAX88007.1"/>
    <property type="molecule type" value="Genomic_DNA"/>
</dbReference>
<dbReference type="InterPro" id="IPR002110">
    <property type="entry name" value="Ankyrin_rpt"/>
</dbReference>
<evidence type="ECO:0000256" key="1">
    <source>
        <dbReference type="PROSITE-ProRule" id="PRU00023"/>
    </source>
</evidence>
<keyword evidence="4" id="KW-1185">Reference proteome</keyword>
<reference evidence="3" key="1">
    <citation type="submission" date="2006-10" db="EMBL/GenBank/DDBJ databases">
        <authorList>
            <person name="Amadeo P."/>
            <person name="Zhao Q."/>
            <person name="Wortman J."/>
            <person name="Fraser-Liggett C."/>
            <person name="Carlton J."/>
        </authorList>
    </citation>
    <scope>NUCLEOTIDE SEQUENCE</scope>
    <source>
        <strain evidence="3">G3</strain>
    </source>
</reference>
<dbReference type="Gene3D" id="1.25.40.20">
    <property type="entry name" value="Ankyrin repeat-containing domain"/>
    <property type="match status" value="1"/>
</dbReference>
<dbReference type="PANTHER" id="PTHR24182">
    <property type="entry name" value="ANKYRIN REPEAT AND SOCS BOX CONTAINING 4"/>
    <property type="match status" value="1"/>
</dbReference>
<dbReference type="RefSeq" id="XP_001300937.1">
    <property type="nucleotide sequence ID" value="XM_001300936.1"/>
</dbReference>
<protein>
    <recommendedName>
        <fullName evidence="2">DUF3447 domain-containing protein</fullName>
    </recommendedName>
</protein>
<dbReference type="InterPro" id="IPR020683">
    <property type="entry name" value="DUF3447"/>
</dbReference>
<keyword evidence="1" id="KW-0040">ANK repeat</keyword>
<dbReference type="AlphaFoldDB" id="A2G4A7"/>
<dbReference type="Pfam" id="PF11929">
    <property type="entry name" value="DUF3447"/>
    <property type="match status" value="1"/>
</dbReference>
<dbReference type="VEuPathDB" id="TrichDB:TVAG_327820"/>
<evidence type="ECO:0000313" key="4">
    <source>
        <dbReference type="Proteomes" id="UP000001542"/>
    </source>
</evidence>
<dbReference type="Pfam" id="PF12796">
    <property type="entry name" value="Ank_2"/>
    <property type="match status" value="1"/>
</dbReference>
<evidence type="ECO:0000313" key="3">
    <source>
        <dbReference type="EMBL" id="EAX88007.1"/>
    </source>
</evidence>
<accession>A2G4A7</accession>
<dbReference type="VEuPathDB" id="TrichDB:TVAGG3_0542740"/>
<proteinExistence type="predicted"/>
<dbReference type="PANTHER" id="PTHR24182:SF13">
    <property type="entry name" value="LD18443P"/>
    <property type="match status" value="1"/>
</dbReference>
<name>A2G4A7_TRIV3</name>